<keyword evidence="2" id="KW-1185">Reference proteome</keyword>
<dbReference type="InterPro" id="IPR036166">
    <property type="entry name" value="YxeA-like_sf"/>
</dbReference>
<dbReference type="Proteomes" id="UP000040453">
    <property type="component" value="Unassembled WGS sequence"/>
</dbReference>
<dbReference type="Pfam" id="PF06486">
    <property type="entry name" value="DUF1093"/>
    <property type="match status" value="1"/>
</dbReference>
<proteinExistence type="predicted"/>
<dbReference type="Gene3D" id="2.40.50.480">
    <property type="match status" value="1"/>
</dbReference>
<dbReference type="SUPFAM" id="SSF159121">
    <property type="entry name" value="BC4932-like"/>
    <property type="match status" value="1"/>
</dbReference>
<sequence length="118" mass="13460">MKKIMALVIGIVVLFVAAVVVLMTVDFNRTGKDNAYVQIDESAYTEEDKLDNGEVMKTYWYEQPAYTEDGEEIQVEFSAQKELRQGAYLMLYVNKDNEVSSYDEVSEAELPDEVKEAL</sequence>
<gene>
    <name evidence="1" type="ORF">BN997_00346</name>
</gene>
<evidence type="ECO:0000313" key="2">
    <source>
        <dbReference type="Proteomes" id="UP000040453"/>
    </source>
</evidence>
<accession>A0A0A1MLI2</accession>
<evidence type="ECO:0008006" key="3">
    <source>
        <dbReference type="Google" id="ProtNLM"/>
    </source>
</evidence>
<dbReference type="STRING" id="545501.BN997_00346"/>
<evidence type="ECO:0000313" key="1">
    <source>
        <dbReference type="EMBL" id="CEI80542.1"/>
    </source>
</evidence>
<dbReference type="EMBL" id="CDGG01000001">
    <property type="protein sequence ID" value="CEI80542.1"/>
    <property type="molecule type" value="Genomic_DNA"/>
</dbReference>
<dbReference type="NCBIfam" id="TIGR01655">
    <property type="entry name" value="yxeA_fam"/>
    <property type="match status" value="1"/>
</dbReference>
<dbReference type="PANTHER" id="PTHR36433:SF2">
    <property type="entry name" value="YXEA FAMILY PROTEIN"/>
    <property type="match status" value="1"/>
</dbReference>
<reference evidence="1 2" key="1">
    <citation type="submission" date="2014-11" db="EMBL/GenBank/DDBJ databases">
        <authorList>
            <person name="Urmite Genomes Urmite Genomes"/>
        </authorList>
    </citation>
    <scope>NUCLEOTIDE SEQUENCE [LARGE SCALE GENOMIC DNA]</scope>
    <source>
        <strain evidence="1 2">Oc5</strain>
    </source>
</reference>
<dbReference type="InterPro" id="IPR006542">
    <property type="entry name" value="DUF1093"/>
</dbReference>
<protein>
    <recommendedName>
        <fullName evidence="3">YxeA family protein</fullName>
    </recommendedName>
</protein>
<dbReference type="OrthoDB" id="8719215at2"/>
<dbReference type="RefSeq" id="WP_042529078.1">
    <property type="nucleotide sequence ID" value="NZ_CDGG01000001.1"/>
</dbReference>
<name>A0A0A1MLI2_9BACI</name>
<organism evidence="1 2">
    <name type="scientific">Oceanobacillus oncorhynchi</name>
    <dbReference type="NCBI Taxonomy" id="545501"/>
    <lineage>
        <taxon>Bacteria</taxon>
        <taxon>Bacillati</taxon>
        <taxon>Bacillota</taxon>
        <taxon>Bacilli</taxon>
        <taxon>Bacillales</taxon>
        <taxon>Bacillaceae</taxon>
        <taxon>Oceanobacillus</taxon>
    </lineage>
</organism>
<dbReference type="AlphaFoldDB" id="A0A0A1MLI2"/>
<dbReference type="PANTHER" id="PTHR36433">
    <property type="entry name" value="HYPOTHETICAL CYTOSOLIC PROTEIN"/>
    <property type="match status" value="1"/>
</dbReference>